<name>A0ABQ1VB14_9BACT</name>
<comment type="caution">
    <text evidence="1">The sequence shown here is derived from an EMBL/GenBank/DDBJ whole genome shotgun (WGS) entry which is preliminary data.</text>
</comment>
<dbReference type="RefSeq" id="WP_137404396.1">
    <property type="nucleotide sequence ID" value="NZ_BMIU01000021.1"/>
</dbReference>
<gene>
    <name evidence="1" type="ORF">GCM10011339_36060</name>
</gene>
<evidence type="ECO:0000313" key="1">
    <source>
        <dbReference type="EMBL" id="GGF44383.1"/>
    </source>
</evidence>
<sequence length="318" mass="37499">MNYEALHHRSSVPVLNPNYEHVSERVYEWARKKGLFLGENDLKRSCSQKHNKFAPRLFPDAGKEELEQITRLFLVLFYLDDRADSLHGNRRVNFWKEQIQLNRQIAKGNLSAGDAASAETFWQLHWGWFRDRSRERKMGTRLVRYVGKFLKAGLWEAKNLAKEKQPTIIKYVHQLKHCSGAGIAVELLGYLRAHDFPVEVFHHRCLGPLYQTITEIICFSNDLASYEKEERDSDFHNLVLLKEYQYKIPRKQAEERVRERLEFLEEVYRKQQIDFQESCPGSPPHKQALGKAIDRMIKGMHIWATRDTVRYSPNNLDQ</sequence>
<protein>
    <recommendedName>
        <fullName evidence="3">Terpene synthase</fullName>
    </recommendedName>
</protein>
<accession>A0ABQ1VB14</accession>
<dbReference type="Pfam" id="PF19086">
    <property type="entry name" value="Terpene_syn_C_2"/>
    <property type="match status" value="1"/>
</dbReference>
<evidence type="ECO:0008006" key="3">
    <source>
        <dbReference type="Google" id="ProtNLM"/>
    </source>
</evidence>
<evidence type="ECO:0000313" key="2">
    <source>
        <dbReference type="Proteomes" id="UP000647339"/>
    </source>
</evidence>
<dbReference type="SUPFAM" id="SSF48576">
    <property type="entry name" value="Terpenoid synthases"/>
    <property type="match status" value="1"/>
</dbReference>
<dbReference type="InterPro" id="IPR008949">
    <property type="entry name" value="Isoprenoid_synthase_dom_sf"/>
</dbReference>
<dbReference type="Proteomes" id="UP000647339">
    <property type="component" value="Unassembled WGS sequence"/>
</dbReference>
<reference evidence="2" key="1">
    <citation type="journal article" date="2019" name="Int. J. Syst. Evol. Microbiol.">
        <title>The Global Catalogue of Microorganisms (GCM) 10K type strain sequencing project: providing services to taxonomists for standard genome sequencing and annotation.</title>
        <authorList>
            <consortium name="The Broad Institute Genomics Platform"/>
            <consortium name="The Broad Institute Genome Sequencing Center for Infectious Disease"/>
            <person name="Wu L."/>
            <person name="Ma J."/>
        </authorList>
    </citation>
    <scope>NUCLEOTIDE SEQUENCE [LARGE SCALE GENOMIC DNA]</scope>
    <source>
        <strain evidence="2">CGMCC 1.15407</strain>
    </source>
</reference>
<keyword evidence="2" id="KW-1185">Reference proteome</keyword>
<proteinExistence type="predicted"/>
<dbReference type="EMBL" id="BMIU01000021">
    <property type="protein sequence ID" value="GGF44383.1"/>
    <property type="molecule type" value="Genomic_DNA"/>
</dbReference>
<organism evidence="1 2">
    <name type="scientific">Echinicola rosea</name>
    <dbReference type="NCBI Taxonomy" id="1807691"/>
    <lineage>
        <taxon>Bacteria</taxon>
        <taxon>Pseudomonadati</taxon>
        <taxon>Bacteroidota</taxon>
        <taxon>Cytophagia</taxon>
        <taxon>Cytophagales</taxon>
        <taxon>Cyclobacteriaceae</taxon>
        <taxon>Echinicola</taxon>
    </lineage>
</organism>
<dbReference type="Gene3D" id="1.10.600.10">
    <property type="entry name" value="Farnesyl Diphosphate Synthase"/>
    <property type="match status" value="1"/>
</dbReference>